<gene>
    <name evidence="1" type="ORF">GA0061080_10137</name>
</gene>
<reference evidence="2" key="1">
    <citation type="submission" date="2016-08" db="EMBL/GenBank/DDBJ databases">
        <authorList>
            <person name="Varghese N."/>
            <person name="Submissions Spin"/>
        </authorList>
    </citation>
    <scope>NUCLEOTIDE SEQUENCE [LARGE SCALE GENOMIC DNA]</scope>
    <source>
        <strain evidence="2">R-53144</strain>
    </source>
</reference>
<name>A0A1C4AQ93_9GAMM</name>
<dbReference type="InterPro" id="IPR050708">
    <property type="entry name" value="T6SS_VgrG/RHS"/>
</dbReference>
<organism evidence="1 2">
    <name type="scientific">Gilliamella intestini</name>
    <dbReference type="NCBI Taxonomy" id="1798183"/>
    <lineage>
        <taxon>Bacteria</taxon>
        <taxon>Pseudomonadati</taxon>
        <taxon>Pseudomonadota</taxon>
        <taxon>Gammaproteobacteria</taxon>
        <taxon>Orbales</taxon>
        <taxon>Orbaceae</taxon>
        <taxon>Gilliamella</taxon>
    </lineage>
</organism>
<evidence type="ECO:0000313" key="2">
    <source>
        <dbReference type="Proteomes" id="UP000199698"/>
    </source>
</evidence>
<dbReference type="STRING" id="1798183.GA0061080_10137"/>
<keyword evidence="2" id="KW-1185">Reference proteome</keyword>
<dbReference type="PANTHER" id="PTHR32305">
    <property type="match status" value="1"/>
</dbReference>
<proteinExistence type="predicted"/>
<dbReference type="PRINTS" id="PR00394">
    <property type="entry name" value="RHSPROTEIN"/>
</dbReference>
<dbReference type="NCBIfam" id="TIGR03696">
    <property type="entry name" value="Rhs_assc_core"/>
    <property type="match status" value="1"/>
</dbReference>
<dbReference type="AlphaFoldDB" id="A0A1C4AQ93"/>
<dbReference type="OrthoDB" id="4219828at2"/>
<accession>A0A1C4AQ93</accession>
<evidence type="ECO:0000313" key="1">
    <source>
        <dbReference type="EMBL" id="SCB96656.1"/>
    </source>
</evidence>
<protein>
    <submittedName>
        <fullName evidence="1">RHS repeat-associated core domain-containing protein</fullName>
    </submittedName>
</protein>
<dbReference type="Proteomes" id="UP000199698">
    <property type="component" value="Unassembled WGS sequence"/>
</dbReference>
<dbReference type="PANTHER" id="PTHR32305:SF15">
    <property type="entry name" value="PROTEIN RHSA-RELATED"/>
    <property type="match status" value="1"/>
</dbReference>
<dbReference type="Gene3D" id="2.180.10.10">
    <property type="entry name" value="RHS repeat-associated core"/>
    <property type="match status" value="1"/>
</dbReference>
<sequence length="186" mass="20901">MILSPNSEDVETGLYYNRFRFYDSNTGTYISQDPIGLAGNNPNFYAYVHDSNTWVDPSGLDVIANKASGNAREAIAKKYLQNKYPNATILSERYIRDANGKSVRDINNSRRRLDFIVVEDGKVKGIFEVTSPTADKTTQMLKEAEIRANGGTHVKEPGRKGKMYDISEVETKRIDVDLETGKVKCH</sequence>
<dbReference type="EMBL" id="FMBA01000013">
    <property type="protein sequence ID" value="SCB96656.1"/>
    <property type="molecule type" value="Genomic_DNA"/>
</dbReference>
<dbReference type="InterPro" id="IPR022385">
    <property type="entry name" value="Rhs_assc_core"/>
</dbReference>